<dbReference type="RefSeq" id="XP_028477993.1">
    <property type="nucleotide sequence ID" value="XM_028621541.1"/>
</dbReference>
<sequence>MSVTLSPPSQLGFPRPLTTVVKRSLFIQNPHSSPVAFKVKTTAPKQYCVRPNQGRVEPGQNIEVQIVLQPLQVDPPPHAKCKDKFLVQSAFIPPGEEMHTLPEMWATVEKTNKAAIHEQKIRCAYLAAEDGSGDPNGIPEEEESGSPLDHSRLDESYAHGYTHWTTAAERQFDADIYPNGGHTVWELPEPQPKVQEMPVAPAPVVAPPPPPKEDVPQKKPTSEIVLNVGENPTIIVLSSPPHVALTFQAVFAAAEQSPVPKVNGGGDDKDLPATPIPSYGLAGAAAAAAGLGAAGGAAVAAAANSAPESPVVAAPIAAPVAEASREIPSLSADDVQAVGAPTNIALEKSLNATTNSDDKLAVALAEIERLKGQLAEAQGPTVTGLRKRGGAGAGAVGAPVAGNKVATQTATQGVPLEVCAGLVFAVFVLTYLFF</sequence>
<dbReference type="EMBL" id="RSCE01000003">
    <property type="protein sequence ID" value="RSH84545.1"/>
    <property type="molecule type" value="Genomic_DNA"/>
</dbReference>
<dbReference type="InterPro" id="IPR016763">
    <property type="entry name" value="VAP"/>
</dbReference>
<comment type="similarity">
    <text evidence="2">Belongs to the VAMP-associated protein (VAP) (TC 9.B.17) family.</text>
</comment>
<dbReference type="GO" id="GO:0061817">
    <property type="term" value="P:endoplasmic reticulum-plasma membrane tethering"/>
    <property type="evidence" value="ECO:0007669"/>
    <property type="project" value="TreeGrafter"/>
</dbReference>
<evidence type="ECO:0000313" key="9">
    <source>
        <dbReference type="Proteomes" id="UP000279236"/>
    </source>
</evidence>
<accession>A0A427Y0K9</accession>
<dbReference type="Pfam" id="PF00635">
    <property type="entry name" value="Motile_Sperm"/>
    <property type="match status" value="1"/>
</dbReference>
<keyword evidence="4" id="KW-1133">Transmembrane helix</keyword>
<comment type="subcellular location">
    <subcellularLocation>
        <location evidence="1">Membrane</location>
        <topology evidence="1">Single-pass type IV membrane protein</topology>
    </subcellularLocation>
</comment>
<evidence type="ECO:0000256" key="4">
    <source>
        <dbReference type="ARBA" id="ARBA00022989"/>
    </source>
</evidence>
<dbReference type="SUPFAM" id="SSF49354">
    <property type="entry name" value="PapD-like"/>
    <property type="match status" value="1"/>
</dbReference>
<evidence type="ECO:0000256" key="6">
    <source>
        <dbReference type="SAM" id="MobiDB-lite"/>
    </source>
</evidence>
<evidence type="ECO:0000256" key="1">
    <source>
        <dbReference type="ARBA" id="ARBA00004211"/>
    </source>
</evidence>
<evidence type="ECO:0000259" key="7">
    <source>
        <dbReference type="PROSITE" id="PS50202"/>
    </source>
</evidence>
<dbReference type="InterPro" id="IPR008962">
    <property type="entry name" value="PapD-like_sf"/>
</dbReference>
<evidence type="ECO:0000256" key="3">
    <source>
        <dbReference type="ARBA" id="ARBA00022692"/>
    </source>
</evidence>
<dbReference type="AlphaFoldDB" id="A0A427Y0K9"/>
<dbReference type="GO" id="GO:0005886">
    <property type="term" value="C:plasma membrane"/>
    <property type="evidence" value="ECO:0007669"/>
    <property type="project" value="TreeGrafter"/>
</dbReference>
<evidence type="ECO:0000256" key="5">
    <source>
        <dbReference type="ARBA" id="ARBA00023136"/>
    </source>
</evidence>
<evidence type="ECO:0000313" key="8">
    <source>
        <dbReference type="EMBL" id="RSH84545.1"/>
    </source>
</evidence>
<dbReference type="STRING" id="105984.A0A427Y0K9"/>
<keyword evidence="5" id="KW-0472">Membrane</keyword>
<reference evidence="8 9" key="1">
    <citation type="submission" date="2018-11" db="EMBL/GenBank/DDBJ databases">
        <title>Genome sequence of Apiotrichum porosum DSM 27194.</title>
        <authorList>
            <person name="Aliyu H."/>
            <person name="Gorte O."/>
            <person name="Ochsenreither K."/>
        </authorList>
    </citation>
    <scope>NUCLEOTIDE SEQUENCE [LARGE SCALE GENOMIC DNA]</scope>
    <source>
        <strain evidence="8 9">DSM 27194</strain>
    </source>
</reference>
<dbReference type="GO" id="GO:0033149">
    <property type="term" value="F:FFAT motif binding"/>
    <property type="evidence" value="ECO:0007669"/>
    <property type="project" value="TreeGrafter"/>
</dbReference>
<protein>
    <submittedName>
        <fullName evidence="8">Phosphatidylinositol-binding protein scs2</fullName>
    </submittedName>
</protein>
<dbReference type="Proteomes" id="UP000279236">
    <property type="component" value="Unassembled WGS sequence"/>
</dbReference>
<dbReference type="Gene3D" id="2.60.40.10">
    <property type="entry name" value="Immunoglobulins"/>
    <property type="match status" value="1"/>
</dbReference>
<keyword evidence="9" id="KW-1185">Reference proteome</keyword>
<feature type="domain" description="MSP" evidence="7">
    <location>
        <begin position="2"/>
        <end position="126"/>
    </location>
</feature>
<dbReference type="InterPro" id="IPR013783">
    <property type="entry name" value="Ig-like_fold"/>
</dbReference>
<gene>
    <name evidence="8" type="primary">SCS2</name>
    <name evidence="8" type="ORF">EHS24_006067</name>
</gene>
<name>A0A427Y0K9_9TREE</name>
<comment type="caution">
    <text evidence="8">The sequence shown here is derived from an EMBL/GenBank/DDBJ whole genome shotgun (WGS) entry which is preliminary data.</text>
</comment>
<dbReference type="GO" id="GO:0090158">
    <property type="term" value="P:endoplasmic reticulum membrane organization"/>
    <property type="evidence" value="ECO:0007669"/>
    <property type="project" value="TreeGrafter"/>
</dbReference>
<evidence type="ECO:0000256" key="2">
    <source>
        <dbReference type="ARBA" id="ARBA00008932"/>
    </source>
</evidence>
<dbReference type="OrthoDB" id="264603at2759"/>
<dbReference type="GeneID" id="39590610"/>
<dbReference type="PANTHER" id="PTHR10809">
    <property type="entry name" value="VESICLE-ASSOCIATED MEMBRANE PROTEIN-ASSOCIATED PROTEIN"/>
    <property type="match status" value="1"/>
</dbReference>
<keyword evidence="3" id="KW-0812">Transmembrane</keyword>
<dbReference type="PROSITE" id="PS50202">
    <property type="entry name" value="MSP"/>
    <property type="match status" value="1"/>
</dbReference>
<feature type="region of interest" description="Disordered" evidence="6">
    <location>
        <begin position="131"/>
        <end position="151"/>
    </location>
</feature>
<organism evidence="8 9">
    <name type="scientific">Apiotrichum porosum</name>
    <dbReference type="NCBI Taxonomy" id="105984"/>
    <lineage>
        <taxon>Eukaryota</taxon>
        <taxon>Fungi</taxon>
        <taxon>Dikarya</taxon>
        <taxon>Basidiomycota</taxon>
        <taxon>Agaricomycotina</taxon>
        <taxon>Tremellomycetes</taxon>
        <taxon>Trichosporonales</taxon>
        <taxon>Trichosporonaceae</taxon>
        <taxon>Apiotrichum</taxon>
    </lineage>
</organism>
<dbReference type="PANTHER" id="PTHR10809:SF6">
    <property type="entry name" value="AT11025P-RELATED"/>
    <property type="match status" value="1"/>
</dbReference>
<dbReference type="InterPro" id="IPR000535">
    <property type="entry name" value="MSP_dom"/>
</dbReference>
<proteinExistence type="inferred from homology"/>
<dbReference type="GO" id="GO:0005789">
    <property type="term" value="C:endoplasmic reticulum membrane"/>
    <property type="evidence" value="ECO:0007669"/>
    <property type="project" value="InterPro"/>
</dbReference>